<dbReference type="Pfam" id="PF04397">
    <property type="entry name" value="LytTR"/>
    <property type="match status" value="1"/>
</dbReference>
<dbReference type="PANTHER" id="PTHR43400">
    <property type="entry name" value="FUMARATE REDUCTASE"/>
    <property type="match status" value="1"/>
</dbReference>
<dbReference type="AlphaFoldDB" id="A0AAV5PGQ6"/>
<comment type="caution">
    <text evidence="4">The sequence shown here is derived from an EMBL/GenBank/DDBJ whole genome shotgun (WGS) entry which is preliminary data.</text>
</comment>
<dbReference type="InterPro" id="IPR036188">
    <property type="entry name" value="FAD/NAD-bd_sf"/>
</dbReference>
<dbReference type="Proteomes" id="UP001165243">
    <property type="component" value="Unassembled WGS sequence"/>
</dbReference>
<dbReference type="InterPro" id="IPR050315">
    <property type="entry name" value="FAD-oxidoreductase_2"/>
</dbReference>
<evidence type="ECO:0000259" key="3">
    <source>
        <dbReference type="PROSITE" id="PS50930"/>
    </source>
</evidence>
<evidence type="ECO:0000256" key="1">
    <source>
        <dbReference type="ARBA" id="ARBA00001974"/>
    </source>
</evidence>
<comment type="cofactor">
    <cofactor evidence="1">
        <name>FAD</name>
        <dbReference type="ChEBI" id="CHEBI:57692"/>
    </cofactor>
</comment>
<protein>
    <submittedName>
        <fullName evidence="4">LytTR family transcriptional regulator</fullName>
    </submittedName>
</protein>
<gene>
    <name evidence="4" type="ORF">ME0900_11890</name>
</gene>
<reference evidence="4" key="1">
    <citation type="submission" date="2023-04" db="EMBL/GenBank/DDBJ databases">
        <title>Draft genome sequences of Lactobacillus delbrueckii subsp. bulgaricus ME-900 and ME-901 with improved acid tolerance.</title>
        <authorList>
            <person name="Ishida T."/>
            <person name="Yamamoto E."/>
            <person name="Koizumi A."/>
            <person name="Fujiwara S."/>
            <person name="Makino S."/>
            <person name="Kano H."/>
            <person name="Kimura K."/>
        </authorList>
    </citation>
    <scope>NUCLEOTIDE SEQUENCE</scope>
    <source>
        <strain evidence="4">ME-900</strain>
    </source>
</reference>
<dbReference type="PANTHER" id="PTHR43400:SF7">
    <property type="entry name" value="FAD-DEPENDENT OXIDOREDUCTASE 2 FAD BINDING DOMAIN-CONTAINING PROTEIN"/>
    <property type="match status" value="1"/>
</dbReference>
<name>A0AAV5PGQ6_LACDE</name>
<dbReference type="PROSITE" id="PS50930">
    <property type="entry name" value="HTH_LYTTR"/>
    <property type="match status" value="1"/>
</dbReference>
<dbReference type="Gene3D" id="3.50.50.60">
    <property type="entry name" value="FAD/NAD(P)-binding domain"/>
    <property type="match status" value="1"/>
</dbReference>
<dbReference type="Gene3D" id="2.40.50.1020">
    <property type="entry name" value="LytTr DNA-binding domain"/>
    <property type="match status" value="1"/>
</dbReference>
<evidence type="ECO:0000313" key="4">
    <source>
        <dbReference type="EMBL" id="GMB86816.1"/>
    </source>
</evidence>
<dbReference type="GO" id="GO:0003677">
    <property type="term" value="F:DNA binding"/>
    <property type="evidence" value="ECO:0007669"/>
    <property type="project" value="InterPro"/>
</dbReference>
<keyword evidence="2" id="KW-0274">FAD</keyword>
<dbReference type="InterPro" id="IPR027477">
    <property type="entry name" value="Succ_DH/fumarate_Rdtase_cat_sf"/>
</dbReference>
<evidence type="ECO:0000313" key="5">
    <source>
        <dbReference type="Proteomes" id="UP001165243"/>
    </source>
</evidence>
<proteinExistence type="predicted"/>
<accession>A0AAV5PGQ6</accession>
<dbReference type="GO" id="GO:0033765">
    <property type="term" value="F:steroid dehydrogenase activity, acting on the CH-CH group of donors"/>
    <property type="evidence" value="ECO:0007669"/>
    <property type="project" value="UniProtKB-ARBA"/>
</dbReference>
<dbReference type="SUPFAM" id="SSF51905">
    <property type="entry name" value="FAD/NAD(P)-binding domain"/>
    <property type="match status" value="1"/>
</dbReference>
<keyword evidence="2" id="KW-0285">Flavoprotein</keyword>
<dbReference type="Gene3D" id="3.90.700.10">
    <property type="entry name" value="Succinate dehydrogenase/fumarate reductase flavoprotein, catalytic domain"/>
    <property type="match status" value="1"/>
</dbReference>
<evidence type="ECO:0000256" key="2">
    <source>
        <dbReference type="ARBA" id="ARBA00022827"/>
    </source>
</evidence>
<dbReference type="InterPro" id="IPR007492">
    <property type="entry name" value="LytTR_DNA-bd_dom"/>
</dbReference>
<dbReference type="EMBL" id="BSWK01000015">
    <property type="protein sequence ID" value="GMB86816.1"/>
    <property type="molecule type" value="Genomic_DNA"/>
</dbReference>
<organism evidence="4 5">
    <name type="scientific">Lactobacillus delbrueckii subsp. bulgaricus</name>
    <dbReference type="NCBI Taxonomy" id="1585"/>
    <lineage>
        <taxon>Bacteria</taxon>
        <taxon>Bacillati</taxon>
        <taxon>Bacillota</taxon>
        <taxon>Bacilli</taxon>
        <taxon>Lactobacillales</taxon>
        <taxon>Lactobacillaceae</taxon>
        <taxon>Lactobacillus</taxon>
    </lineage>
</organism>
<sequence length="249" mass="27310">MASMKVKVELNKDQDLLLAVIYTDKMIEEVERAVAFLESSASSGPLIAQQEDRLVIIKPSDVILVRVEGGDTVIYTGKGKYFSRKRLYEVYQQLGQDFMQISKQAVVNLTCLESVEASFNGTMFLRLEHGLSDYIKEAYRITPIKKKPYYGCILGGRILCTFDGLRINTKMEVLDENHDPIPGLYAAGNDAGGFFWGSYNDRVPGLAASHAHTFGRLAGQSIDGLTADEPGKAVAQEAHVDAASGASHI</sequence>
<feature type="domain" description="HTH LytTR-type" evidence="3">
    <location>
        <begin position="46"/>
        <end position="125"/>
    </location>
</feature>
<dbReference type="SMART" id="SM00850">
    <property type="entry name" value="LytTR"/>
    <property type="match status" value="1"/>
</dbReference>